<evidence type="ECO:0000313" key="8">
    <source>
        <dbReference type="Proteomes" id="UP001202961"/>
    </source>
</evidence>
<evidence type="ECO:0000256" key="1">
    <source>
        <dbReference type="ARBA" id="ARBA00005417"/>
    </source>
</evidence>
<evidence type="ECO:0000256" key="5">
    <source>
        <dbReference type="SAM" id="MobiDB-lite"/>
    </source>
</evidence>
<dbReference type="InterPro" id="IPR015854">
    <property type="entry name" value="ABC_transpr_LolD-like"/>
</dbReference>
<reference evidence="7 8" key="1">
    <citation type="journal article" date="2022" name="Syst. Appl. Microbiol.">
        <title>Rhodopirellula aestuarii sp. nov., a novel member of the genus Rhodopirellula isolated from brackish sediments collected in the Tagus River estuary, Portugal.</title>
        <authorList>
            <person name="Vitorino I.R."/>
            <person name="Klimek D."/>
            <person name="Calusinska M."/>
            <person name="Lobo-da-Cunha A."/>
            <person name="Vasconcelos V."/>
            <person name="Lage O.M."/>
        </authorList>
    </citation>
    <scope>NUCLEOTIDE SEQUENCE [LARGE SCALE GENOMIC DNA]</scope>
    <source>
        <strain evidence="7 8">ICT_H3.1</strain>
    </source>
</reference>
<dbReference type="InterPro" id="IPR017871">
    <property type="entry name" value="ABC_transporter-like_CS"/>
</dbReference>
<dbReference type="PANTHER" id="PTHR24220">
    <property type="entry name" value="IMPORT ATP-BINDING PROTEIN"/>
    <property type="match status" value="1"/>
</dbReference>
<organism evidence="7 8">
    <name type="scientific">Aporhodopirellula aestuarii</name>
    <dbReference type="NCBI Taxonomy" id="2950107"/>
    <lineage>
        <taxon>Bacteria</taxon>
        <taxon>Pseudomonadati</taxon>
        <taxon>Planctomycetota</taxon>
        <taxon>Planctomycetia</taxon>
        <taxon>Pirellulales</taxon>
        <taxon>Pirellulaceae</taxon>
        <taxon>Aporhodopirellula</taxon>
    </lineage>
</organism>
<dbReference type="PANTHER" id="PTHR24220:SF689">
    <property type="entry name" value="LIPOPROTEIN-RELEASING SYSTEM ATP-BINDING PROTEIN LOLD"/>
    <property type="match status" value="1"/>
</dbReference>
<feature type="region of interest" description="Disordered" evidence="5">
    <location>
        <begin position="238"/>
        <end position="267"/>
    </location>
</feature>
<comment type="similarity">
    <text evidence="1">Belongs to the ABC transporter superfamily.</text>
</comment>
<protein>
    <submittedName>
        <fullName evidence="7">ABC transporter ATP-binding protein</fullName>
    </submittedName>
</protein>
<dbReference type="InterPro" id="IPR003593">
    <property type="entry name" value="AAA+_ATPase"/>
</dbReference>
<dbReference type="Pfam" id="PF00005">
    <property type="entry name" value="ABC_tran"/>
    <property type="match status" value="1"/>
</dbReference>
<dbReference type="InterPro" id="IPR017911">
    <property type="entry name" value="MacB-like_ATP-bd"/>
</dbReference>
<keyword evidence="3" id="KW-0547">Nucleotide-binding</keyword>
<dbReference type="GO" id="GO:0005524">
    <property type="term" value="F:ATP binding"/>
    <property type="evidence" value="ECO:0007669"/>
    <property type="project" value="UniProtKB-KW"/>
</dbReference>
<sequence length="267" mass="29641">MSSTLTNPILQARGIRKSYYKNHIELPVLRGVDVAFARGEMSALVGRSGSGKSTLMHLLATLDQPDEGEVWFDGQRVDNLPRRGRDQYRNREIGIIFQFYHLLPELSALENVLAPAMISRSVLGYFRQRKSLTARAEAMLDRVGLLDRKTHKPSEMSGGEMQRVAIARSLMSEPKLLLADEPTGNLDTETGESILQLLRQLNTEDGLTVVMITHDDTIAERADRCYRMQDGLLVDRFTNEPSQDAATSPSARTSDQSPAPSRAVSAA</sequence>
<feature type="compositionally biased region" description="Polar residues" evidence="5">
    <location>
        <begin position="239"/>
        <end position="259"/>
    </location>
</feature>
<dbReference type="EMBL" id="JAMQBK010000029">
    <property type="protein sequence ID" value="MCM2371119.1"/>
    <property type="molecule type" value="Genomic_DNA"/>
</dbReference>
<comment type="caution">
    <text evidence="7">The sequence shown here is derived from an EMBL/GenBank/DDBJ whole genome shotgun (WGS) entry which is preliminary data.</text>
</comment>
<dbReference type="InterPro" id="IPR003439">
    <property type="entry name" value="ABC_transporter-like_ATP-bd"/>
</dbReference>
<name>A0ABT0U2J7_9BACT</name>
<evidence type="ECO:0000313" key="7">
    <source>
        <dbReference type="EMBL" id="MCM2371119.1"/>
    </source>
</evidence>
<dbReference type="PROSITE" id="PS50893">
    <property type="entry name" value="ABC_TRANSPORTER_2"/>
    <property type="match status" value="1"/>
</dbReference>
<dbReference type="RefSeq" id="WP_250928763.1">
    <property type="nucleotide sequence ID" value="NZ_JAMQBK010000029.1"/>
</dbReference>
<dbReference type="InterPro" id="IPR027417">
    <property type="entry name" value="P-loop_NTPase"/>
</dbReference>
<evidence type="ECO:0000256" key="3">
    <source>
        <dbReference type="ARBA" id="ARBA00022741"/>
    </source>
</evidence>
<keyword evidence="4 7" id="KW-0067">ATP-binding</keyword>
<keyword evidence="8" id="KW-1185">Reference proteome</keyword>
<dbReference type="Gene3D" id="3.40.50.300">
    <property type="entry name" value="P-loop containing nucleotide triphosphate hydrolases"/>
    <property type="match status" value="1"/>
</dbReference>
<evidence type="ECO:0000256" key="4">
    <source>
        <dbReference type="ARBA" id="ARBA00022840"/>
    </source>
</evidence>
<dbReference type="CDD" id="cd03255">
    <property type="entry name" value="ABC_MJ0796_LolCDE_FtsE"/>
    <property type="match status" value="1"/>
</dbReference>
<dbReference type="Proteomes" id="UP001202961">
    <property type="component" value="Unassembled WGS sequence"/>
</dbReference>
<evidence type="ECO:0000259" key="6">
    <source>
        <dbReference type="PROSITE" id="PS50893"/>
    </source>
</evidence>
<feature type="domain" description="ABC transporter" evidence="6">
    <location>
        <begin position="10"/>
        <end position="255"/>
    </location>
</feature>
<dbReference type="SMART" id="SM00382">
    <property type="entry name" value="AAA"/>
    <property type="match status" value="1"/>
</dbReference>
<keyword evidence="2" id="KW-0813">Transport</keyword>
<dbReference type="PROSITE" id="PS00211">
    <property type="entry name" value="ABC_TRANSPORTER_1"/>
    <property type="match status" value="1"/>
</dbReference>
<accession>A0ABT0U2J7</accession>
<gene>
    <name evidence="7" type="ORF">NB063_10920</name>
</gene>
<proteinExistence type="inferred from homology"/>
<evidence type="ECO:0000256" key="2">
    <source>
        <dbReference type="ARBA" id="ARBA00022448"/>
    </source>
</evidence>
<dbReference type="SUPFAM" id="SSF52540">
    <property type="entry name" value="P-loop containing nucleoside triphosphate hydrolases"/>
    <property type="match status" value="1"/>
</dbReference>